<evidence type="ECO:0000313" key="2">
    <source>
        <dbReference type="EMBL" id="KYP54546.1"/>
    </source>
</evidence>
<feature type="domain" description="F-box" evidence="1">
    <location>
        <begin position="24"/>
        <end position="63"/>
    </location>
</feature>
<reference evidence="2 3" key="1">
    <citation type="journal article" date="2012" name="Nat. Biotechnol.">
        <title>Draft genome sequence of pigeonpea (Cajanus cajan), an orphan legume crop of resource-poor farmers.</title>
        <authorList>
            <person name="Varshney R.K."/>
            <person name="Chen W."/>
            <person name="Li Y."/>
            <person name="Bharti A.K."/>
            <person name="Saxena R.K."/>
            <person name="Schlueter J.A."/>
            <person name="Donoghue M.T."/>
            <person name="Azam S."/>
            <person name="Fan G."/>
            <person name="Whaley A.M."/>
            <person name="Farmer A.D."/>
            <person name="Sheridan J."/>
            <person name="Iwata A."/>
            <person name="Tuteja R."/>
            <person name="Penmetsa R.V."/>
            <person name="Wu W."/>
            <person name="Upadhyaya H.D."/>
            <person name="Yang S.P."/>
            <person name="Shah T."/>
            <person name="Saxena K.B."/>
            <person name="Michael T."/>
            <person name="McCombie W.R."/>
            <person name="Yang B."/>
            <person name="Zhang G."/>
            <person name="Yang H."/>
            <person name="Wang J."/>
            <person name="Spillane C."/>
            <person name="Cook D.R."/>
            <person name="May G.D."/>
            <person name="Xu X."/>
            <person name="Jackson S.A."/>
        </authorList>
    </citation>
    <scope>NUCLEOTIDE SEQUENCE [LARGE SCALE GENOMIC DNA]</scope>
    <source>
        <strain evidence="3">cv. Asha</strain>
    </source>
</reference>
<accession>A0A151SI81</accession>
<protein>
    <submittedName>
        <fullName evidence="2">F-box/FBD/LRR-repeat protein At1g16930 family</fullName>
    </submittedName>
</protein>
<keyword evidence="3" id="KW-1185">Reference proteome</keyword>
<dbReference type="InterPro" id="IPR036047">
    <property type="entry name" value="F-box-like_dom_sf"/>
</dbReference>
<dbReference type="STRING" id="3821.A0A151SI81"/>
<dbReference type="PANTHER" id="PTHR31900:SF30">
    <property type="entry name" value="SUPERFAMILY PROTEIN, PUTATIVE-RELATED"/>
    <property type="match status" value="1"/>
</dbReference>
<dbReference type="Pfam" id="PF00646">
    <property type="entry name" value="F-box"/>
    <property type="match status" value="1"/>
</dbReference>
<sequence length="327" mass="37746">MTERKVFKIAPQHGGGSVDRLSELSEGILLHILSRLDTKEAAVTSILSTAWRNLFLSVPEIRLCFSRMDAFERGGLFPLFTRFANRVLQERNDAPIKGIRLNVDLNEFDEFEPCTFIKVPRGMFSSETLVHLHLHVRVAWDVPKFVWLPNLKFLHLISLRLVDQDSVPRLLQGCPLLENLILVLRSLDEFENGEEAVQVDSLSIFSPSLKWLMFVWQDRVESNFSVFVTSENLESFSCELEGPYKVTLDAPKLKSLNLYGEVFEFNMTQKLVSIVEVRVEAKFMRLSNDPHDRFLCAQRAFTFFSGFQHVRSLCLSVTFIKVCYFHF</sequence>
<dbReference type="Proteomes" id="UP000075243">
    <property type="component" value="Chromosome 11"/>
</dbReference>
<dbReference type="SMART" id="SM00256">
    <property type="entry name" value="FBOX"/>
    <property type="match status" value="1"/>
</dbReference>
<dbReference type="Pfam" id="PF24758">
    <property type="entry name" value="LRR_At5g56370"/>
    <property type="match status" value="1"/>
</dbReference>
<gene>
    <name evidence="2" type="ORF">KK1_000737</name>
</gene>
<proteinExistence type="predicted"/>
<dbReference type="InterPro" id="IPR050232">
    <property type="entry name" value="FBL13/AtMIF1-like"/>
</dbReference>
<dbReference type="SUPFAM" id="SSF81383">
    <property type="entry name" value="F-box domain"/>
    <property type="match status" value="1"/>
</dbReference>
<name>A0A151SI81_CAJCA</name>
<organism evidence="2 3">
    <name type="scientific">Cajanus cajan</name>
    <name type="common">Pigeon pea</name>
    <name type="synonym">Cajanus indicus</name>
    <dbReference type="NCBI Taxonomy" id="3821"/>
    <lineage>
        <taxon>Eukaryota</taxon>
        <taxon>Viridiplantae</taxon>
        <taxon>Streptophyta</taxon>
        <taxon>Embryophyta</taxon>
        <taxon>Tracheophyta</taxon>
        <taxon>Spermatophyta</taxon>
        <taxon>Magnoliopsida</taxon>
        <taxon>eudicotyledons</taxon>
        <taxon>Gunneridae</taxon>
        <taxon>Pentapetalae</taxon>
        <taxon>rosids</taxon>
        <taxon>fabids</taxon>
        <taxon>Fabales</taxon>
        <taxon>Fabaceae</taxon>
        <taxon>Papilionoideae</taxon>
        <taxon>50 kb inversion clade</taxon>
        <taxon>NPAAA clade</taxon>
        <taxon>indigoferoid/millettioid clade</taxon>
        <taxon>Phaseoleae</taxon>
        <taxon>Cajanus</taxon>
    </lineage>
</organism>
<evidence type="ECO:0000259" key="1">
    <source>
        <dbReference type="SMART" id="SM00256"/>
    </source>
</evidence>
<dbReference type="Gramene" id="C.cajan_00717.t">
    <property type="protein sequence ID" value="C.cajan_00717.t"/>
    <property type="gene ID" value="C.cajan_00717"/>
</dbReference>
<dbReference type="SUPFAM" id="SSF52058">
    <property type="entry name" value="L domain-like"/>
    <property type="match status" value="1"/>
</dbReference>
<evidence type="ECO:0000313" key="3">
    <source>
        <dbReference type="Proteomes" id="UP000075243"/>
    </source>
</evidence>
<dbReference type="InterPro" id="IPR001810">
    <property type="entry name" value="F-box_dom"/>
</dbReference>
<dbReference type="PANTHER" id="PTHR31900">
    <property type="entry name" value="F-BOX/RNI SUPERFAMILY PROTEIN-RELATED"/>
    <property type="match status" value="1"/>
</dbReference>
<dbReference type="AlphaFoldDB" id="A0A151SI81"/>
<dbReference type="InterPro" id="IPR055411">
    <property type="entry name" value="LRR_FXL15/At3g58940/PEG3-like"/>
</dbReference>
<dbReference type="EMBL" id="CM003613">
    <property type="protein sequence ID" value="KYP54546.1"/>
    <property type="molecule type" value="Genomic_DNA"/>
</dbReference>